<dbReference type="PANTHER" id="PTHR38925:SF1">
    <property type="entry name" value="PROTEIN, PUTATIVE-RELATED"/>
    <property type="match status" value="1"/>
</dbReference>
<dbReference type="PANTHER" id="PTHR38925">
    <property type="entry name" value="PROTEIN, PUTATIVE-RELATED"/>
    <property type="match status" value="1"/>
</dbReference>
<name>A0A6A1VVN0_9ROSI</name>
<accession>A0A6A1VVN0</accession>
<evidence type="ECO:0000313" key="2">
    <source>
        <dbReference type="EMBL" id="KAB1217014.1"/>
    </source>
</evidence>
<comment type="caution">
    <text evidence="2">The sequence shown here is derived from an EMBL/GenBank/DDBJ whole genome shotgun (WGS) entry which is preliminary data.</text>
</comment>
<keyword evidence="1" id="KW-0732">Signal</keyword>
<dbReference type="AlphaFoldDB" id="A0A6A1VVN0"/>
<feature type="chain" id="PRO_5025689610" evidence="1">
    <location>
        <begin position="20"/>
        <end position="257"/>
    </location>
</feature>
<evidence type="ECO:0000256" key="1">
    <source>
        <dbReference type="SAM" id="SignalP"/>
    </source>
</evidence>
<dbReference type="OrthoDB" id="942283at2759"/>
<reference evidence="2 3" key="1">
    <citation type="journal article" date="2019" name="Plant Biotechnol. J.">
        <title>The red bayberry genome and genetic basis of sex determination.</title>
        <authorList>
            <person name="Jia H.M."/>
            <person name="Jia H.J."/>
            <person name="Cai Q.L."/>
            <person name="Wang Y."/>
            <person name="Zhao H.B."/>
            <person name="Yang W.F."/>
            <person name="Wang G.Y."/>
            <person name="Li Y.H."/>
            <person name="Zhan D.L."/>
            <person name="Shen Y.T."/>
            <person name="Niu Q.F."/>
            <person name="Chang L."/>
            <person name="Qiu J."/>
            <person name="Zhao L."/>
            <person name="Xie H.B."/>
            <person name="Fu W.Y."/>
            <person name="Jin J."/>
            <person name="Li X.W."/>
            <person name="Jiao Y."/>
            <person name="Zhou C.C."/>
            <person name="Tu T."/>
            <person name="Chai C.Y."/>
            <person name="Gao J.L."/>
            <person name="Fan L.J."/>
            <person name="van de Weg E."/>
            <person name="Wang J.Y."/>
            <person name="Gao Z.S."/>
        </authorList>
    </citation>
    <scope>NUCLEOTIDE SEQUENCE [LARGE SCALE GENOMIC DNA]</scope>
    <source>
        <tissue evidence="2">Leaves</tissue>
    </source>
</reference>
<sequence length="257" mass="29234">MWLPIAALLKLNLLSRSHSLSPIVTSLVWPFVLKLSGFRFVPRTCTDVVHAWRLFLFQLGQIIFNTEPAFGTNSRLERAMRLVSQRVTQATQSQSPQSDANNFLTLSMVVLEYIPGWLWNSATKNLVPRYLFDPCFCQNPQKFSGSLPAMWLPIAALLKLNLLSRSHSLSPIVTSLVWPFVLKLSGFRFVPRLTDGSMRVFCSTPEIFRAGFHLVPHSHLHNQLLIFLRIGTTLHPFDDFLRVYTREAVLAESGNLL</sequence>
<feature type="signal peptide" evidence="1">
    <location>
        <begin position="1"/>
        <end position="19"/>
    </location>
</feature>
<organism evidence="2 3">
    <name type="scientific">Morella rubra</name>
    <name type="common">Chinese bayberry</name>
    <dbReference type="NCBI Taxonomy" id="262757"/>
    <lineage>
        <taxon>Eukaryota</taxon>
        <taxon>Viridiplantae</taxon>
        <taxon>Streptophyta</taxon>
        <taxon>Embryophyta</taxon>
        <taxon>Tracheophyta</taxon>
        <taxon>Spermatophyta</taxon>
        <taxon>Magnoliopsida</taxon>
        <taxon>eudicotyledons</taxon>
        <taxon>Gunneridae</taxon>
        <taxon>Pentapetalae</taxon>
        <taxon>rosids</taxon>
        <taxon>fabids</taxon>
        <taxon>Fagales</taxon>
        <taxon>Myricaceae</taxon>
        <taxon>Morella</taxon>
    </lineage>
</organism>
<proteinExistence type="predicted"/>
<protein>
    <submittedName>
        <fullName evidence="2">Uncharacterized protein</fullName>
    </submittedName>
</protein>
<evidence type="ECO:0000313" key="3">
    <source>
        <dbReference type="Proteomes" id="UP000516437"/>
    </source>
</evidence>
<dbReference type="Proteomes" id="UP000516437">
    <property type="component" value="Chromosome 4"/>
</dbReference>
<gene>
    <name evidence="2" type="ORF">CJ030_MR4G021307</name>
</gene>
<dbReference type="EMBL" id="RXIC02000022">
    <property type="protein sequence ID" value="KAB1217014.1"/>
    <property type="molecule type" value="Genomic_DNA"/>
</dbReference>
<keyword evidence="3" id="KW-1185">Reference proteome</keyword>